<comment type="caution">
    <text evidence="1">The sequence shown here is derived from an EMBL/GenBank/DDBJ whole genome shotgun (WGS) entry which is preliminary data.</text>
</comment>
<dbReference type="AlphaFoldDB" id="A0A7W6RSI6"/>
<evidence type="ECO:0000313" key="2">
    <source>
        <dbReference type="Proteomes" id="UP000533641"/>
    </source>
</evidence>
<protein>
    <submittedName>
        <fullName evidence="1">Uncharacterized protein</fullName>
    </submittedName>
</protein>
<name>A0A7W6RSI6_9HYPH</name>
<evidence type="ECO:0000313" key="1">
    <source>
        <dbReference type="EMBL" id="MBB4277829.1"/>
    </source>
</evidence>
<reference evidence="1 2" key="1">
    <citation type="submission" date="2020-08" db="EMBL/GenBank/DDBJ databases">
        <title>Genomic Encyclopedia of Type Strains, Phase IV (KMG-V): Genome sequencing to study the core and pangenomes of soil and plant-associated prokaryotes.</title>
        <authorList>
            <person name="Whitman W."/>
        </authorList>
    </citation>
    <scope>NUCLEOTIDE SEQUENCE [LARGE SCALE GENOMIC DNA]</scope>
    <source>
        <strain evidence="1 2">SEMIA 402</strain>
    </source>
</reference>
<accession>A0A7W6RSI6</accession>
<organism evidence="1 2">
    <name type="scientific">Rhizobium mongolense</name>
    <dbReference type="NCBI Taxonomy" id="57676"/>
    <lineage>
        <taxon>Bacteria</taxon>
        <taxon>Pseudomonadati</taxon>
        <taxon>Pseudomonadota</taxon>
        <taxon>Alphaproteobacteria</taxon>
        <taxon>Hyphomicrobiales</taxon>
        <taxon>Rhizobiaceae</taxon>
        <taxon>Rhizobium/Agrobacterium group</taxon>
        <taxon>Rhizobium</taxon>
    </lineage>
</organism>
<dbReference type="Proteomes" id="UP000533641">
    <property type="component" value="Unassembled WGS sequence"/>
</dbReference>
<dbReference type="RefSeq" id="WP_183928585.1">
    <property type="nucleotide sequence ID" value="NZ_JACIGM010000015.1"/>
</dbReference>
<gene>
    <name evidence="1" type="ORF">GGE12_005638</name>
</gene>
<proteinExistence type="predicted"/>
<sequence length="65" mass="7185">MLPATMEGIDYEVEVPVRKITAGATKARTNSPTNNGVPPVPLKLEFTFDTLDLIDCDPSMMQWSM</sequence>
<dbReference type="EMBL" id="JACIGM010000015">
    <property type="protein sequence ID" value="MBB4277829.1"/>
    <property type="molecule type" value="Genomic_DNA"/>
</dbReference>